<dbReference type="EMBL" id="MZZM01000022">
    <property type="protein sequence ID" value="ORJ58964.1"/>
    <property type="molecule type" value="Genomic_DNA"/>
</dbReference>
<evidence type="ECO:0000313" key="2">
    <source>
        <dbReference type="Proteomes" id="UP000193040"/>
    </source>
</evidence>
<evidence type="ECO:0000313" key="1">
    <source>
        <dbReference type="EMBL" id="ORJ58964.1"/>
    </source>
</evidence>
<dbReference type="AlphaFoldDB" id="A0A1X0Y1K6"/>
<sequence>MSQAPPAEAPFADKLAYYRTQHTSKGVRAAHRFGIPIIAVGLPLIFAKPKVGGSMFVGGWAIQILGHRLFEKNLPSTHKGWITYQLTGVIDVCEQYGEMLARRSQRKAGLRAIA</sequence>
<gene>
    <name evidence="1" type="ORF">B5M45_17750</name>
</gene>
<dbReference type="InterPro" id="IPR009305">
    <property type="entry name" value="Mpo1-like"/>
</dbReference>
<name>A0A1X0Y1K6_MYCSI</name>
<keyword evidence="2" id="KW-1185">Reference proteome</keyword>
<dbReference type="Pfam" id="PF06127">
    <property type="entry name" value="Mpo1-like"/>
    <property type="match status" value="1"/>
</dbReference>
<dbReference type="RefSeq" id="WP_061555728.1">
    <property type="nucleotide sequence ID" value="NZ_MZZM01000022.1"/>
</dbReference>
<organism evidence="1 2">
    <name type="scientific">Mycobacterium simiae</name>
    <name type="common">Mycobacterium habana</name>
    <dbReference type="NCBI Taxonomy" id="1784"/>
    <lineage>
        <taxon>Bacteria</taxon>
        <taxon>Bacillati</taxon>
        <taxon>Actinomycetota</taxon>
        <taxon>Actinomycetes</taxon>
        <taxon>Mycobacteriales</taxon>
        <taxon>Mycobacteriaceae</taxon>
        <taxon>Mycobacterium</taxon>
        <taxon>Mycobacterium simiae complex</taxon>
    </lineage>
</organism>
<accession>A0A1X0Y1K6</accession>
<proteinExistence type="predicted"/>
<protein>
    <submittedName>
        <fullName evidence="1">DUF962 family protein</fullName>
    </submittedName>
</protein>
<dbReference type="Proteomes" id="UP000193040">
    <property type="component" value="Unassembled WGS sequence"/>
</dbReference>
<reference evidence="1 2" key="1">
    <citation type="submission" date="2017-03" db="EMBL/GenBank/DDBJ databases">
        <title>Genomic insights into Mycobacterium simiae human colonization.</title>
        <authorList>
            <person name="Steffani J.L."/>
            <person name="Brunck M.E."/>
            <person name="Cruz E."/>
            <person name="Montiel R."/>
            <person name="Barona F."/>
        </authorList>
    </citation>
    <scope>NUCLEOTIDE SEQUENCE [LARGE SCALE GENOMIC DNA]</scope>
    <source>
        <strain evidence="1 2">MsiGto</strain>
    </source>
</reference>
<comment type="caution">
    <text evidence="1">The sequence shown here is derived from an EMBL/GenBank/DDBJ whole genome shotgun (WGS) entry which is preliminary data.</text>
</comment>